<feature type="transmembrane region" description="Helical" evidence="1">
    <location>
        <begin position="109"/>
        <end position="131"/>
    </location>
</feature>
<protein>
    <submittedName>
        <fullName evidence="2">Uncharacterized protein</fullName>
    </submittedName>
</protein>
<keyword evidence="3" id="KW-1185">Reference proteome</keyword>
<keyword evidence="1" id="KW-0812">Transmembrane</keyword>
<evidence type="ECO:0000256" key="1">
    <source>
        <dbReference type="SAM" id="Phobius"/>
    </source>
</evidence>
<proteinExistence type="predicted"/>
<feature type="transmembrane region" description="Helical" evidence="1">
    <location>
        <begin position="223"/>
        <end position="248"/>
    </location>
</feature>
<organism evidence="2 3">
    <name type="scientific">Planoprotostelium fungivorum</name>
    <dbReference type="NCBI Taxonomy" id="1890364"/>
    <lineage>
        <taxon>Eukaryota</taxon>
        <taxon>Amoebozoa</taxon>
        <taxon>Evosea</taxon>
        <taxon>Variosea</taxon>
        <taxon>Cavosteliida</taxon>
        <taxon>Cavosteliaceae</taxon>
        <taxon>Planoprotostelium</taxon>
    </lineage>
</organism>
<name>A0A2P6NGZ3_9EUKA</name>
<comment type="caution">
    <text evidence="2">The sequence shown here is derived from an EMBL/GenBank/DDBJ whole genome shotgun (WGS) entry which is preliminary data.</text>
</comment>
<accession>A0A2P6NGZ3</accession>
<dbReference type="AlphaFoldDB" id="A0A2P6NGZ3"/>
<gene>
    <name evidence="2" type="ORF">PROFUN_09379</name>
</gene>
<dbReference type="InParanoid" id="A0A2P6NGZ3"/>
<keyword evidence="1" id="KW-1133">Transmembrane helix</keyword>
<dbReference type="EMBL" id="MDYQ01000087">
    <property type="protein sequence ID" value="PRP83215.1"/>
    <property type="molecule type" value="Genomic_DNA"/>
</dbReference>
<sequence length="428" mass="47350">MLSSLEGTDRRNGRIGRFPLQMCLREIPPSRFPSIFDPRLTQHCGHGCTSTAREVLLTLIDLVSLPWMHNRSVEIFTKGWNCLEETEESSQTPPADQKAANTMGCTTRLCTTIFIVVASIFLLVATATPWYKINIPVPLLSCKATFLLGFQTMKTLDNGNCFVSLAGERTWTDDCDGTIKPWPCAFKQTSLACMGLMVISCIIGAVVLIATILKVFIGKKANLLRIIMTLGSFIISVLVAIACIVYAVKFKDQVDSNHFFWYKGDYTTGGPVGWTLAVVASVMYLMAGFLAHYSRHGHKKGYFNLGSTLRQFNRFSIRSDIYQHIITSYRLSDAYYRDTNNHTNNMTVSVTLISTGETFQAEAKNLVQLREQIFQIKGIPQNVQMLNSSSGEVLEDGSHVQLSFNLHGGCSESCGGCGCGESCSCNIL</sequence>
<keyword evidence="1" id="KW-0472">Membrane</keyword>
<evidence type="ECO:0000313" key="2">
    <source>
        <dbReference type="EMBL" id="PRP83215.1"/>
    </source>
</evidence>
<feature type="transmembrane region" description="Helical" evidence="1">
    <location>
        <begin position="196"/>
        <end position="216"/>
    </location>
</feature>
<reference evidence="2 3" key="1">
    <citation type="journal article" date="2018" name="Genome Biol. Evol.">
        <title>Multiple Roots of Fruiting Body Formation in Amoebozoa.</title>
        <authorList>
            <person name="Hillmann F."/>
            <person name="Forbes G."/>
            <person name="Novohradska S."/>
            <person name="Ferling I."/>
            <person name="Riege K."/>
            <person name="Groth M."/>
            <person name="Westermann M."/>
            <person name="Marz M."/>
            <person name="Spaller T."/>
            <person name="Winckler T."/>
            <person name="Schaap P."/>
            <person name="Glockner G."/>
        </authorList>
    </citation>
    <scope>NUCLEOTIDE SEQUENCE [LARGE SCALE GENOMIC DNA]</scope>
    <source>
        <strain evidence="2 3">Jena</strain>
    </source>
</reference>
<feature type="transmembrane region" description="Helical" evidence="1">
    <location>
        <begin position="268"/>
        <end position="291"/>
    </location>
</feature>
<dbReference type="Proteomes" id="UP000241769">
    <property type="component" value="Unassembled WGS sequence"/>
</dbReference>
<evidence type="ECO:0000313" key="3">
    <source>
        <dbReference type="Proteomes" id="UP000241769"/>
    </source>
</evidence>